<feature type="binding site" evidence="10">
    <location>
        <position position="98"/>
    </location>
    <ligand>
        <name>Zn(2+)</name>
        <dbReference type="ChEBI" id="CHEBI:29105"/>
    </ligand>
</feature>
<feature type="binding site" evidence="10">
    <location>
        <position position="244"/>
    </location>
    <ligand>
        <name>ATP</name>
        <dbReference type="ChEBI" id="CHEBI:30616"/>
    </ligand>
</feature>
<dbReference type="GO" id="GO:0004818">
    <property type="term" value="F:glutamate-tRNA ligase activity"/>
    <property type="evidence" value="ECO:0007669"/>
    <property type="project" value="UniProtKB-UniRule"/>
</dbReference>
<feature type="binding site" evidence="10">
    <location>
        <position position="125"/>
    </location>
    <ligand>
        <name>Zn(2+)</name>
        <dbReference type="ChEBI" id="CHEBI:29105"/>
    </ligand>
</feature>
<dbReference type="GO" id="GO:0000049">
    <property type="term" value="F:tRNA binding"/>
    <property type="evidence" value="ECO:0007669"/>
    <property type="project" value="InterPro"/>
</dbReference>
<dbReference type="Gene3D" id="3.40.50.620">
    <property type="entry name" value="HUPs"/>
    <property type="match status" value="1"/>
</dbReference>
<dbReference type="InterPro" id="IPR033910">
    <property type="entry name" value="GluRS_core"/>
</dbReference>
<dbReference type="Pfam" id="PF00749">
    <property type="entry name" value="tRNA-synt_1c"/>
    <property type="match status" value="1"/>
</dbReference>
<protein>
    <recommendedName>
        <fullName evidence="10">Glutamate--tRNA ligase</fullName>
        <ecNumber evidence="10">6.1.1.17</ecNumber>
    </recommendedName>
    <alternativeName>
        <fullName evidence="10">Glutamyl-tRNA synthetase</fullName>
        <shortName evidence="10">GluRS</shortName>
    </alternativeName>
</protein>
<dbReference type="SUPFAM" id="SSF52374">
    <property type="entry name" value="Nucleotidylyl transferase"/>
    <property type="match status" value="1"/>
</dbReference>
<feature type="domain" description="Aminoacyl-tRNA synthetase class I anticodon-binding" evidence="12">
    <location>
        <begin position="324"/>
        <end position="472"/>
    </location>
</feature>
<evidence type="ECO:0000256" key="4">
    <source>
        <dbReference type="ARBA" id="ARBA00022490"/>
    </source>
</evidence>
<keyword evidence="6 10" id="KW-0547">Nucleotide-binding</keyword>
<evidence type="ECO:0000256" key="9">
    <source>
        <dbReference type="ARBA" id="ARBA00023146"/>
    </source>
</evidence>
<feature type="binding site" evidence="10">
    <location>
        <position position="127"/>
    </location>
    <ligand>
        <name>Zn(2+)</name>
        <dbReference type="ChEBI" id="CHEBI:29105"/>
    </ligand>
</feature>
<comment type="similarity">
    <text evidence="2 10">Belongs to the class-I aminoacyl-tRNA synthetase family. Glutamate--tRNA ligase type 1 subfamily.</text>
</comment>
<dbReference type="GO" id="GO:0005829">
    <property type="term" value="C:cytosol"/>
    <property type="evidence" value="ECO:0007669"/>
    <property type="project" value="TreeGrafter"/>
</dbReference>
<keyword evidence="8 10" id="KW-0648">Protein biosynthesis</keyword>
<dbReference type="InterPro" id="IPR020058">
    <property type="entry name" value="Glu/Gln-tRNA-synth_Ib_cat-dom"/>
</dbReference>
<dbReference type="InterPro" id="IPR000924">
    <property type="entry name" value="Glu/Gln-tRNA-synth"/>
</dbReference>
<keyword evidence="4 10" id="KW-0963">Cytoplasm</keyword>
<dbReference type="GO" id="GO:0005524">
    <property type="term" value="F:ATP binding"/>
    <property type="evidence" value="ECO:0007669"/>
    <property type="project" value="UniProtKB-UniRule"/>
</dbReference>
<dbReference type="PRINTS" id="PR00987">
    <property type="entry name" value="TRNASYNTHGLU"/>
</dbReference>
<dbReference type="InterPro" id="IPR049940">
    <property type="entry name" value="GluQ/Sye"/>
</dbReference>
<dbReference type="InterPro" id="IPR008925">
    <property type="entry name" value="aa_tRNA-synth_I_cd-bd_sf"/>
</dbReference>
<dbReference type="Gene3D" id="1.10.10.350">
    <property type="match status" value="1"/>
</dbReference>
<dbReference type="EC" id="6.1.1.17" evidence="10"/>
<keyword evidence="7 10" id="KW-0067">ATP-binding</keyword>
<dbReference type="NCBIfam" id="TIGR00464">
    <property type="entry name" value="gltX_bact"/>
    <property type="match status" value="1"/>
</dbReference>
<dbReference type="PANTHER" id="PTHR43311:SF2">
    <property type="entry name" value="GLUTAMATE--TRNA LIGASE, MITOCHONDRIAL-RELATED"/>
    <property type="match status" value="1"/>
</dbReference>
<accession>A0A7V4U205</accession>
<evidence type="ECO:0000256" key="7">
    <source>
        <dbReference type="ARBA" id="ARBA00022840"/>
    </source>
</evidence>
<comment type="function">
    <text evidence="10">Catalyzes the attachment of glutamate to tRNA(Glu) in a two-step reaction: glutamate is first activated by ATP to form Glu-AMP and then transferred to the acceptor end of tRNA(Glu).</text>
</comment>
<dbReference type="InterPro" id="IPR045462">
    <property type="entry name" value="aa-tRNA-synth_I_cd-bd"/>
</dbReference>
<dbReference type="EMBL" id="DRQG01000101">
    <property type="protein sequence ID" value="HGY56173.1"/>
    <property type="molecule type" value="Genomic_DNA"/>
</dbReference>
<gene>
    <name evidence="10" type="primary">gltX</name>
    <name evidence="13" type="ORF">ENK44_10750</name>
</gene>
<dbReference type="Pfam" id="PF19269">
    <property type="entry name" value="Anticodon_2"/>
    <property type="match status" value="1"/>
</dbReference>
<evidence type="ECO:0000313" key="13">
    <source>
        <dbReference type="EMBL" id="HGY56173.1"/>
    </source>
</evidence>
<dbReference type="InterPro" id="IPR001412">
    <property type="entry name" value="aa-tRNA-synth_I_CS"/>
</dbReference>
<evidence type="ECO:0000256" key="10">
    <source>
        <dbReference type="HAMAP-Rule" id="MF_00022"/>
    </source>
</evidence>
<dbReference type="PROSITE" id="PS00178">
    <property type="entry name" value="AA_TRNA_LIGASE_I"/>
    <property type="match status" value="1"/>
</dbReference>
<comment type="catalytic activity">
    <reaction evidence="10">
        <text>tRNA(Glu) + L-glutamate + ATP = L-glutamyl-tRNA(Glu) + AMP + diphosphate</text>
        <dbReference type="Rhea" id="RHEA:23540"/>
        <dbReference type="Rhea" id="RHEA-COMP:9663"/>
        <dbReference type="Rhea" id="RHEA-COMP:9680"/>
        <dbReference type="ChEBI" id="CHEBI:29985"/>
        <dbReference type="ChEBI" id="CHEBI:30616"/>
        <dbReference type="ChEBI" id="CHEBI:33019"/>
        <dbReference type="ChEBI" id="CHEBI:78442"/>
        <dbReference type="ChEBI" id="CHEBI:78520"/>
        <dbReference type="ChEBI" id="CHEBI:456215"/>
        <dbReference type="EC" id="6.1.1.17"/>
    </reaction>
</comment>
<feature type="short sequence motif" description="'HIGH' region" evidence="10">
    <location>
        <begin position="9"/>
        <end position="19"/>
    </location>
</feature>
<evidence type="ECO:0000256" key="3">
    <source>
        <dbReference type="ARBA" id="ARBA00011245"/>
    </source>
</evidence>
<proteinExistence type="inferred from homology"/>
<evidence type="ECO:0000259" key="12">
    <source>
        <dbReference type="Pfam" id="PF19269"/>
    </source>
</evidence>
<comment type="subcellular location">
    <subcellularLocation>
        <location evidence="1 10">Cytoplasm</location>
    </subcellularLocation>
</comment>
<evidence type="ECO:0000256" key="8">
    <source>
        <dbReference type="ARBA" id="ARBA00022917"/>
    </source>
</evidence>
<dbReference type="InterPro" id="IPR020751">
    <property type="entry name" value="aa-tRNA-synth_I_codon-bd_sub2"/>
</dbReference>
<dbReference type="GO" id="GO:0008270">
    <property type="term" value="F:zinc ion binding"/>
    <property type="evidence" value="ECO:0007669"/>
    <property type="project" value="UniProtKB-UniRule"/>
</dbReference>
<evidence type="ECO:0000256" key="2">
    <source>
        <dbReference type="ARBA" id="ARBA00007894"/>
    </source>
</evidence>
<feature type="binding site" evidence="10">
    <location>
        <position position="100"/>
    </location>
    <ligand>
        <name>Zn(2+)</name>
        <dbReference type="ChEBI" id="CHEBI:29105"/>
    </ligand>
</feature>
<dbReference type="GO" id="GO:0006424">
    <property type="term" value="P:glutamyl-tRNA aminoacylation"/>
    <property type="evidence" value="ECO:0007669"/>
    <property type="project" value="UniProtKB-UniRule"/>
</dbReference>
<comment type="cofactor">
    <cofactor evidence="10">
        <name>Zn(2+)</name>
        <dbReference type="ChEBI" id="CHEBI:29105"/>
    </cofactor>
    <text evidence="10">Binds 1 zinc ion per subunit.</text>
</comment>
<dbReference type="Proteomes" id="UP000885779">
    <property type="component" value="Unassembled WGS sequence"/>
</dbReference>
<evidence type="ECO:0000256" key="5">
    <source>
        <dbReference type="ARBA" id="ARBA00022598"/>
    </source>
</evidence>
<evidence type="ECO:0000259" key="11">
    <source>
        <dbReference type="Pfam" id="PF00749"/>
    </source>
</evidence>
<dbReference type="InterPro" id="IPR014729">
    <property type="entry name" value="Rossmann-like_a/b/a_fold"/>
</dbReference>
<organism evidence="13">
    <name type="scientific">Caldithrix abyssi</name>
    <dbReference type="NCBI Taxonomy" id="187145"/>
    <lineage>
        <taxon>Bacteria</taxon>
        <taxon>Pseudomonadati</taxon>
        <taxon>Calditrichota</taxon>
        <taxon>Calditrichia</taxon>
        <taxon>Calditrichales</taxon>
        <taxon>Calditrichaceae</taxon>
        <taxon>Caldithrix</taxon>
    </lineage>
</organism>
<dbReference type="PANTHER" id="PTHR43311">
    <property type="entry name" value="GLUTAMATE--TRNA LIGASE"/>
    <property type="match status" value="1"/>
</dbReference>
<evidence type="ECO:0000256" key="1">
    <source>
        <dbReference type="ARBA" id="ARBA00004496"/>
    </source>
</evidence>
<dbReference type="InterPro" id="IPR004527">
    <property type="entry name" value="Glu-tRNA-ligase_bac/mito"/>
</dbReference>
<dbReference type="AlphaFoldDB" id="A0A7V4U205"/>
<evidence type="ECO:0000256" key="6">
    <source>
        <dbReference type="ARBA" id="ARBA00022741"/>
    </source>
</evidence>
<keyword evidence="10" id="KW-0862">Zinc</keyword>
<dbReference type="NCBIfam" id="NF004315">
    <property type="entry name" value="PRK05710.1-4"/>
    <property type="match status" value="1"/>
</dbReference>
<dbReference type="FunFam" id="3.40.50.620:FF:000007">
    <property type="entry name" value="Glutamate--tRNA ligase"/>
    <property type="match status" value="1"/>
</dbReference>
<keyword evidence="10" id="KW-0479">Metal-binding</keyword>
<name>A0A7V4U205_CALAY</name>
<dbReference type="HAMAP" id="MF_00022">
    <property type="entry name" value="Glu_tRNA_synth_type1"/>
    <property type="match status" value="1"/>
</dbReference>
<sequence>MKYILRFAPSPTGYLHVGGARTAIFNWLMARHHNGRFLLRIEDTDKARSTKEAVDQIIESLNWLGVHWDGDIWYQSSRLSRHQEVARELLNSGQAYRCFCTREELEEKRKTAEREKRNKRYDGTCRHLSEEQIRKNLNQNKPFSIRLKIAVPEVAFEDQIHGQQSSSTADMDDFIILRPDGSPVYQLAVVCDDHDMEVTHIIRGDDHLPNTPKQILIYRAMNWTLPKFAHIPLILGPDKRPLSKRHGAASVEEFRREGILPEAMFNYLSLLGWSPGDDREVMVREEIIRAFSLERVNKSAAVFDPKKLLWLNGQYIMNLSADELLREADTWLEQNGYKLQEAERRRFTYLIGLQQKRSRTLNALWDALHVFFRAPREYDEKGVRKFFGQNNASIVLNDLLEAFKDFDQSFYDSPERIEQFIRGYAEKQGISAAKVIHPLRLALTGKTESPGIFEMIYILGKEKVTQRLENALQLIQNITETSVL</sequence>
<dbReference type="CDD" id="cd00808">
    <property type="entry name" value="GluRS_core"/>
    <property type="match status" value="1"/>
</dbReference>
<dbReference type="SUPFAM" id="SSF48163">
    <property type="entry name" value="An anticodon-binding domain of class I aminoacyl-tRNA synthetases"/>
    <property type="match status" value="1"/>
</dbReference>
<dbReference type="NCBIfam" id="NF004314">
    <property type="entry name" value="PRK05710.1-3"/>
    <property type="match status" value="1"/>
</dbReference>
<feature type="domain" description="Glutamyl/glutaminyl-tRNA synthetase class Ib catalytic" evidence="11">
    <location>
        <begin position="5"/>
        <end position="310"/>
    </location>
</feature>
<reference evidence="13" key="1">
    <citation type="journal article" date="2020" name="mSystems">
        <title>Genome- and Community-Level Interaction Insights into Carbon Utilization and Element Cycling Functions of Hydrothermarchaeota in Hydrothermal Sediment.</title>
        <authorList>
            <person name="Zhou Z."/>
            <person name="Liu Y."/>
            <person name="Xu W."/>
            <person name="Pan J."/>
            <person name="Luo Z.H."/>
            <person name="Li M."/>
        </authorList>
    </citation>
    <scope>NUCLEOTIDE SEQUENCE [LARGE SCALE GENOMIC DNA]</scope>
    <source>
        <strain evidence="13">HyVt-577</strain>
    </source>
</reference>
<comment type="subunit">
    <text evidence="3 10">Monomer.</text>
</comment>
<feature type="short sequence motif" description="'KMSKS' region" evidence="10">
    <location>
        <begin position="241"/>
        <end position="245"/>
    </location>
</feature>
<comment type="caution">
    <text evidence="13">The sequence shown here is derived from an EMBL/GenBank/DDBJ whole genome shotgun (WGS) entry which is preliminary data.</text>
</comment>
<keyword evidence="9 10" id="KW-0030">Aminoacyl-tRNA synthetase</keyword>
<keyword evidence="5 10" id="KW-0436">Ligase</keyword>